<dbReference type="RefSeq" id="WP_129352021.1">
    <property type="nucleotide sequence ID" value="NZ_CP026538.1"/>
</dbReference>
<evidence type="ECO:0000313" key="5">
    <source>
        <dbReference type="EMBL" id="QAZ67438.1"/>
    </source>
</evidence>
<keyword evidence="4" id="KW-0732">Signal</keyword>
<evidence type="ECO:0000256" key="1">
    <source>
        <dbReference type="ARBA" id="ARBA00022737"/>
    </source>
</evidence>
<evidence type="ECO:0000256" key="4">
    <source>
        <dbReference type="SAM" id="SignalP"/>
    </source>
</evidence>
<accession>A0A4P6HQD8</accession>
<reference evidence="5 6" key="1">
    <citation type="submission" date="2018-02" db="EMBL/GenBank/DDBJ databases">
        <title>Genome sequence of Desulfovibrio carbinolicus DSM 3852.</title>
        <authorList>
            <person name="Wilbanks E."/>
            <person name="Skennerton C.T."/>
            <person name="Orphan V.J."/>
        </authorList>
    </citation>
    <scope>NUCLEOTIDE SEQUENCE [LARGE SCALE GENOMIC DNA]</scope>
    <source>
        <strain evidence="5 6">DSM 3852</strain>
    </source>
</reference>
<evidence type="ECO:0000256" key="3">
    <source>
        <dbReference type="PROSITE-ProRule" id="PRU00339"/>
    </source>
</evidence>
<feature type="repeat" description="TPR" evidence="3">
    <location>
        <begin position="65"/>
        <end position="98"/>
    </location>
</feature>
<dbReference type="Pfam" id="PF13181">
    <property type="entry name" value="TPR_8"/>
    <property type="match status" value="1"/>
</dbReference>
<dbReference type="InterPro" id="IPR011990">
    <property type="entry name" value="TPR-like_helical_dom_sf"/>
</dbReference>
<protein>
    <submittedName>
        <fullName evidence="5">Uncharacterized protein</fullName>
    </submittedName>
</protein>
<dbReference type="InterPro" id="IPR050498">
    <property type="entry name" value="Ycf3"/>
</dbReference>
<keyword evidence="2 3" id="KW-0802">TPR repeat</keyword>
<dbReference type="AlphaFoldDB" id="A0A4P6HQD8"/>
<keyword evidence="6" id="KW-1185">Reference proteome</keyword>
<dbReference type="SMART" id="SM00028">
    <property type="entry name" value="TPR"/>
    <property type="match status" value="2"/>
</dbReference>
<dbReference type="EMBL" id="CP026538">
    <property type="protein sequence ID" value="QAZ67438.1"/>
    <property type="molecule type" value="Genomic_DNA"/>
</dbReference>
<dbReference type="PANTHER" id="PTHR44858">
    <property type="entry name" value="TETRATRICOPEPTIDE REPEAT PROTEIN 6"/>
    <property type="match status" value="1"/>
</dbReference>
<name>A0A4P6HQD8_9BACT</name>
<feature type="chain" id="PRO_5020267159" evidence="4">
    <location>
        <begin position="25"/>
        <end position="138"/>
    </location>
</feature>
<dbReference type="OrthoDB" id="1523318at2"/>
<organism evidence="5 6">
    <name type="scientific">Solidesulfovibrio carbinolicus</name>
    <dbReference type="NCBI Taxonomy" id="296842"/>
    <lineage>
        <taxon>Bacteria</taxon>
        <taxon>Pseudomonadati</taxon>
        <taxon>Thermodesulfobacteriota</taxon>
        <taxon>Desulfovibrionia</taxon>
        <taxon>Desulfovibrionales</taxon>
        <taxon>Desulfovibrionaceae</taxon>
        <taxon>Solidesulfovibrio</taxon>
    </lineage>
</organism>
<gene>
    <name evidence="5" type="ORF">C3Y92_09470</name>
</gene>
<proteinExistence type="predicted"/>
<sequence>MGKRVRCAVMALALILALPGAAVAGPTDDYRQGITAANKGDMDTAIAAFTRIIDSGAGGDVKNLASAFNLRGMCQEAKSDLQKALADYSKAIELDAKMAEALGNRAMLYMKLGDEAKAKEDATAAKRIDRKVKVPEFQ</sequence>
<feature type="signal peptide" evidence="4">
    <location>
        <begin position="1"/>
        <end position="24"/>
    </location>
</feature>
<evidence type="ECO:0000313" key="6">
    <source>
        <dbReference type="Proteomes" id="UP000293296"/>
    </source>
</evidence>
<dbReference type="InterPro" id="IPR019734">
    <property type="entry name" value="TPR_rpt"/>
</dbReference>
<dbReference type="PROSITE" id="PS50005">
    <property type="entry name" value="TPR"/>
    <property type="match status" value="1"/>
</dbReference>
<dbReference type="Proteomes" id="UP000293296">
    <property type="component" value="Chromosome"/>
</dbReference>
<dbReference type="KEGG" id="dcb:C3Y92_09470"/>
<evidence type="ECO:0000256" key="2">
    <source>
        <dbReference type="ARBA" id="ARBA00022803"/>
    </source>
</evidence>
<keyword evidence="1" id="KW-0677">Repeat</keyword>
<dbReference type="Pfam" id="PF00515">
    <property type="entry name" value="TPR_1"/>
    <property type="match status" value="1"/>
</dbReference>
<dbReference type="Pfam" id="PF13174">
    <property type="entry name" value="TPR_6"/>
    <property type="match status" value="1"/>
</dbReference>
<dbReference type="PANTHER" id="PTHR44858:SF1">
    <property type="entry name" value="UDP-N-ACETYLGLUCOSAMINE--PEPTIDE N-ACETYLGLUCOSAMINYLTRANSFERASE SPINDLY-RELATED"/>
    <property type="match status" value="1"/>
</dbReference>
<dbReference type="SUPFAM" id="SSF48452">
    <property type="entry name" value="TPR-like"/>
    <property type="match status" value="1"/>
</dbReference>
<dbReference type="Gene3D" id="1.25.40.10">
    <property type="entry name" value="Tetratricopeptide repeat domain"/>
    <property type="match status" value="1"/>
</dbReference>